<dbReference type="NCBIfam" id="TIGR00040">
    <property type="entry name" value="yfcE"/>
    <property type="match status" value="1"/>
</dbReference>
<proteinExistence type="inferred from homology"/>
<evidence type="ECO:0000256" key="2">
    <source>
        <dbReference type="ARBA" id="ARBA00022723"/>
    </source>
</evidence>
<dbReference type="Pfam" id="PF12850">
    <property type="entry name" value="Metallophos_2"/>
    <property type="match status" value="1"/>
</dbReference>
<reference evidence="7" key="1">
    <citation type="journal article" date="2020" name="mSystems">
        <title>Genome- and Community-Level Interaction Insights into Carbon Utilization and Element Cycling Functions of Hydrothermarchaeota in Hydrothermal Sediment.</title>
        <authorList>
            <person name="Zhou Z."/>
            <person name="Liu Y."/>
            <person name="Xu W."/>
            <person name="Pan J."/>
            <person name="Luo Z.H."/>
            <person name="Li M."/>
        </authorList>
    </citation>
    <scope>NUCLEOTIDE SEQUENCE [LARGE SCALE GENOMIC DNA]</scope>
    <source>
        <strain evidence="6">SpSt-638</strain>
        <strain evidence="7">SpSt-648</strain>
    </source>
</reference>
<dbReference type="SUPFAM" id="SSF56300">
    <property type="entry name" value="Metallo-dependent phosphatases"/>
    <property type="match status" value="1"/>
</dbReference>
<dbReference type="AlphaFoldDB" id="A0A7C4JL52"/>
<protein>
    <recommendedName>
        <fullName evidence="4">Phosphoesterase</fullName>
        <ecNumber evidence="4">3.1.4.-</ecNumber>
    </recommendedName>
</protein>
<evidence type="ECO:0000313" key="7">
    <source>
        <dbReference type="EMBL" id="HGQ73736.1"/>
    </source>
</evidence>
<organism evidence="7">
    <name type="scientific">Staphylothermus marinus</name>
    <dbReference type="NCBI Taxonomy" id="2280"/>
    <lineage>
        <taxon>Archaea</taxon>
        <taxon>Thermoproteota</taxon>
        <taxon>Thermoprotei</taxon>
        <taxon>Desulfurococcales</taxon>
        <taxon>Desulfurococcaceae</taxon>
        <taxon>Staphylothermus</taxon>
    </lineage>
</organism>
<evidence type="ECO:0000256" key="4">
    <source>
        <dbReference type="RuleBase" id="RU362039"/>
    </source>
</evidence>
<dbReference type="GO" id="GO:0046872">
    <property type="term" value="F:metal ion binding"/>
    <property type="evidence" value="ECO:0007669"/>
    <property type="project" value="UniProtKB-KW"/>
</dbReference>
<dbReference type="Gene3D" id="3.60.21.10">
    <property type="match status" value="1"/>
</dbReference>
<feature type="domain" description="Calcineurin-like phosphoesterase" evidence="5">
    <location>
        <begin position="6"/>
        <end position="170"/>
    </location>
</feature>
<dbReference type="InterPro" id="IPR053193">
    <property type="entry name" value="MetalloPDE_YfcE-like"/>
</dbReference>
<dbReference type="EMBL" id="DTBP01000013">
    <property type="protein sequence ID" value="HGQ73736.1"/>
    <property type="molecule type" value="Genomic_DNA"/>
</dbReference>
<accession>A0A7C4JL52</accession>
<dbReference type="EC" id="3.1.4.-" evidence="4"/>
<comment type="cofactor">
    <cofactor evidence="4">
        <name>a divalent metal cation</name>
        <dbReference type="ChEBI" id="CHEBI:60240"/>
    </cofactor>
</comment>
<sequence length="181" mass="20539">MVFSDLRIGVISDTHDHLPYTKRAIQQLLDREIELLIHLGDFTSPFTVRLIHELIKSRVNRVFAVLGNNDGDVLSLSKLFNQYGWYLNPSPTIIEIDSKRFYLMHGNGPADFTERVARSAFEKLDVDVVLYGHTHIAKYEKCGNRIILNPGEVCGYITGKSSIAILDTKDQSVEFIELTTI</sequence>
<dbReference type="InterPro" id="IPR041802">
    <property type="entry name" value="MPP_YfcE"/>
</dbReference>
<dbReference type="InterPro" id="IPR000979">
    <property type="entry name" value="Phosphodiesterase_MJ0936/Vps29"/>
</dbReference>
<comment type="similarity">
    <text evidence="1 4">Belongs to the metallophosphoesterase superfamily. YfcE family.</text>
</comment>
<dbReference type="EMBL" id="DTBE01000072">
    <property type="protein sequence ID" value="HGQ59641.1"/>
    <property type="molecule type" value="Genomic_DNA"/>
</dbReference>
<dbReference type="PROSITE" id="PS01269">
    <property type="entry name" value="UPF0025"/>
    <property type="match status" value="1"/>
</dbReference>
<dbReference type="InterPro" id="IPR024654">
    <property type="entry name" value="Calcineurin-like_PHP_lpxH"/>
</dbReference>
<dbReference type="PANTHER" id="PTHR43165">
    <property type="entry name" value="METALLOPHOSPHOESTERASE"/>
    <property type="match status" value="1"/>
</dbReference>
<evidence type="ECO:0000313" key="6">
    <source>
        <dbReference type="EMBL" id="HGQ59641.1"/>
    </source>
</evidence>
<keyword evidence="3" id="KW-0378">Hydrolase</keyword>
<dbReference type="CDD" id="cd00841">
    <property type="entry name" value="MPP_YfcE"/>
    <property type="match status" value="1"/>
</dbReference>
<evidence type="ECO:0000259" key="5">
    <source>
        <dbReference type="Pfam" id="PF12850"/>
    </source>
</evidence>
<dbReference type="PANTHER" id="PTHR43165:SF1">
    <property type="entry name" value="PHOSPHODIESTERASE MJ0936"/>
    <property type="match status" value="1"/>
</dbReference>
<dbReference type="InterPro" id="IPR029052">
    <property type="entry name" value="Metallo-depent_PP-like"/>
</dbReference>
<dbReference type="GO" id="GO:0016787">
    <property type="term" value="F:hydrolase activity"/>
    <property type="evidence" value="ECO:0007669"/>
    <property type="project" value="UniProtKB-UniRule"/>
</dbReference>
<comment type="caution">
    <text evidence="7">The sequence shown here is derived from an EMBL/GenBank/DDBJ whole genome shotgun (WGS) entry which is preliminary data.</text>
</comment>
<keyword evidence="2 4" id="KW-0479">Metal-binding</keyword>
<dbReference type="InterPro" id="IPR020935">
    <property type="entry name" value="PdiEstase_YfcE_CS"/>
</dbReference>
<evidence type="ECO:0000256" key="3">
    <source>
        <dbReference type="ARBA" id="ARBA00022801"/>
    </source>
</evidence>
<name>A0A7C4JL52_STAMA</name>
<gene>
    <name evidence="6" type="ORF">ENU09_02875</name>
    <name evidence="7" type="ORF">ENU20_01485</name>
</gene>
<evidence type="ECO:0000256" key="1">
    <source>
        <dbReference type="ARBA" id="ARBA00008950"/>
    </source>
</evidence>